<dbReference type="AlphaFoldDB" id="A0A6N8U6A2"/>
<keyword evidence="2" id="KW-1185">Reference proteome</keyword>
<name>A0A6N8U6A2_9FIRM</name>
<proteinExistence type="predicted"/>
<evidence type="ECO:0000313" key="1">
    <source>
        <dbReference type="EMBL" id="MXQ72844.1"/>
    </source>
</evidence>
<evidence type="ECO:0000313" key="2">
    <source>
        <dbReference type="Proteomes" id="UP000434036"/>
    </source>
</evidence>
<comment type="caution">
    <text evidence="1">The sequence shown here is derived from an EMBL/GenBank/DDBJ whole genome shotgun (WGS) entry which is preliminary data.</text>
</comment>
<accession>A0A6N8U6A2</accession>
<reference evidence="1 2" key="2">
    <citation type="submission" date="2020-01" db="EMBL/GenBank/DDBJ databases">
        <title>Clostridiaceae sp. nov. isolated from the gut of human by culturomics.</title>
        <authorList>
            <person name="Chang Y."/>
        </authorList>
    </citation>
    <scope>NUCLEOTIDE SEQUENCE [LARGE SCALE GENOMIC DNA]</scope>
    <source>
        <strain evidence="1 2">DONG20-135</strain>
    </source>
</reference>
<dbReference type="Proteomes" id="UP000434036">
    <property type="component" value="Unassembled WGS sequence"/>
</dbReference>
<gene>
    <name evidence="1" type="ORF">GSF08_02645</name>
</gene>
<reference evidence="1 2" key="1">
    <citation type="submission" date="2019-12" db="EMBL/GenBank/DDBJ databases">
        <authorList>
            <person name="Yang R."/>
        </authorList>
    </citation>
    <scope>NUCLEOTIDE SEQUENCE [LARGE SCALE GENOMIC DNA]</scope>
    <source>
        <strain evidence="1 2">DONG20-135</strain>
    </source>
</reference>
<dbReference type="EMBL" id="WUUQ01000001">
    <property type="protein sequence ID" value="MXQ72844.1"/>
    <property type="molecule type" value="Genomic_DNA"/>
</dbReference>
<sequence length="82" mass="9376">MKKFVKAALVAGTAAAAISAVSTYRQYHKMKLMEKKLEELPLHRLKKSMATIHRDEEKTVIEVPKETTFLDRVRMSAHILIP</sequence>
<organism evidence="1 2">
    <name type="scientific">Copranaerobaculum intestinale</name>
    <dbReference type="NCBI Taxonomy" id="2692629"/>
    <lineage>
        <taxon>Bacteria</taxon>
        <taxon>Bacillati</taxon>
        <taxon>Bacillota</taxon>
        <taxon>Erysipelotrichia</taxon>
        <taxon>Erysipelotrichales</taxon>
        <taxon>Erysipelotrichaceae</taxon>
        <taxon>Copranaerobaculum</taxon>
    </lineage>
</organism>
<protein>
    <submittedName>
        <fullName evidence="1">Uncharacterized protein</fullName>
    </submittedName>
</protein>
<dbReference type="RefSeq" id="WP_160624321.1">
    <property type="nucleotide sequence ID" value="NZ_WUUQ01000001.1"/>
</dbReference>